<feature type="domain" description="VTC" evidence="1">
    <location>
        <begin position="8"/>
        <end position="231"/>
    </location>
</feature>
<dbReference type="Pfam" id="PF09359">
    <property type="entry name" value="VTC"/>
    <property type="match status" value="1"/>
</dbReference>
<proteinExistence type="predicted"/>
<dbReference type="CDD" id="cd07750">
    <property type="entry name" value="PolyPPase_VTC_like"/>
    <property type="match status" value="1"/>
</dbReference>
<gene>
    <name evidence="2" type="ORF">SDC9_48907</name>
</gene>
<dbReference type="InterPro" id="IPR042267">
    <property type="entry name" value="VTC_sf"/>
</dbReference>
<evidence type="ECO:0000313" key="2">
    <source>
        <dbReference type="EMBL" id="MPM02652.1"/>
    </source>
</evidence>
<dbReference type="AlphaFoldDB" id="A0A644WFV2"/>
<dbReference type="Gene3D" id="3.20.100.30">
    <property type="entry name" value="VTC, catalytic tunnel domain"/>
    <property type="match status" value="1"/>
</dbReference>
<dbReference type="EMBL" id="VSSQ01000886">
    <property type="protein sequence ID" value="MPM02652.1"/>
    <property type="molecule type" value="Genomic_DNA"/>
</dbReference>
<dbReference type="InterPro" id="IPR018966">
    <property type="entry name" value="VTC_domain"/>
</dbReference>
<name>A0A644WFV2_9ZZZZ</name>
<reference evidence="2" key="1">
    <citation type="submission" date="2019-08" db="EMBL/GenBank/DDBJ databases">
        <authorList>
            <person name="Kucharzyk K."/>
            <person name="Murdoch R.W."/>
            <person name="Higgins S."/>
            <person name="Loffler F."/>
        </authorList>
    </citation>
    <scope>NUCLEOTIDE SEQUENCE</scope>
</reference>
<sequence length="248" mass="29590">MAIKSFQRFEKKFILNEKQYNKLIPILKNYMNPDKYCKDGKNYDIYNIYYDTLDCHIIRNSINKPYYKEKLRLRSYNVPNSKDDRVFLELKKKINGIVNKRRATLTLNEAYRFLELREKPATSDYINNQVLNEIEYHLTNNEVNPTVYIGYSRKAFFGKDNSDFRITFDSNIITRRDNLALELGSFGENLLKENHYLMEVKILGAIPVWFTKVLSELSIYNTHFSKYGNEYMKYCLNANYSNRRDNAC</sequence>
<organism evidence="2">
    <name type="scientific">bioreactor metagenome</name>
    <dbReference type="NCBI Taxonomy" id="1076179"/>
    <lineage>
        <taxon>unclassified sequences</taxon>
        <taxon>metagenomes</taxon>
        <taxon>ecological metagenomes</taxon>
    </lineage>
</organism>
<accession>A0A644WFV2</accession>
<evidence type="ECO:0000259" key="1">
    <source>
        <dbReference type="Pfam" id="PF09359"/>
    </source>
</evidence>
<comment type="caution">
    <text evidence="2">The sequence shown here is derived from an EMBL/GenBank/DDBJ whole genome shotgun (WGS) entry which is preliminary data.</text>
</comment>
<dbReference type="GO" id="GO:0006799">
    <property type="term" value="P:polyphosphate biosynthetic process"/>
    <property type="evidence" value="ECO:0007669"/>
    <property type="project" value="UniProtKB-ARBA"/>
</dbReference>
<protein>
    <recommendedName>
        <fullName evidence="1">VTC domain-containing protein</fullName>
    </recommendedName>
</protein>